<evidence type="ECO:0000313" key="1">
    <source>
        <dbReference type="EMBL" id="URD98309.1"/>
    </source>
</evidence>
<dbReference type="Proteomes" id="UP001055439">
    <property type="component" value="Chromosome 4"/>
</dbReference>
<name>A0A9E7JZS8_9LILI</name>
<reference evidence="1" key="1">
    <citation type="submission" date="2022-05" db="EMBL/GenBank/DDBJ databases">
        <title>The Musa troglodytarum L. genome provides insights into the mechanism of non-climacteric behaviour and enrichment of carotenoids.</title>
        <authorList>
            <person name="Wang J."/>
        </authorList>
    </citation>
    <scope>NUCLEOTIDE SEQUENCE</scope>
    <source>
        <tissue evidence="1">Leaf</tissue>
    </source>
</reference>
<organism evidence="1 2">
    <name type="scientific">Musa troglodytarum</name>
    <name type="common">fe'i banana</name>
    <dbReference type="NCBI Taxonomy" id="320322"/>
    <lineage>
        <taxon>Eukaryota</taxon>
        <taxon>Viridiplantae</taxon>
        <taxon>Streptophyta</taxon>
        <taxon>Embryophyta</taxon>
        <taxon>Tracheophyta</taxon>
        <taxon>Spermatophyta</taxon>
        <taxon>Magnoliopsida</taxon>
        <taxon>Liliopsida</taxon>
        <taxon>Zingiberales</taxon>
        <taxon>Musaceae</taxon>
        <taxon>Musa</taxon>
    </lineage>
</organism>
<keyword evidence="2" id="KW-1185">Reference proteome</keyword>
<dbReference type="AlphaFoldDB" id="A0A9E7JZS8"/>
<protein>
    <submittedName>
        <fullName evidence="1">Uncharacterized protein</fullName>
    </submittedName>
</protein>
<accession>A0A9E7JZS8</accession>
<dbReference type="EMBL" id="CP097506">
    <property type="protein sequence ID" value="URD98309.1"/>
    <property type="molecule type" value="Genomic_DNA"/>
</dbReference>
<proteinExistence type="predicted"/>
<sequence>MPLEDAAAAMFIWKLYPMEGSLIGEKLQPAFGLYQCRVHGFVNRPPGLLAALFAALHPKVLPNNMVL</sequence>
<evidence type="ECO:0000313" key="2">
    <source>
        <dbReference type="Proteomes" id="UP001055439"/>
    </source>
</evidence>
<gene>
    <name evidence="1" type="ORF">MUK42_28204</name>
</gene>